<proteinExistence type="inferred from homology"/>
<evidence type="ECO:0000256" key="1">
    <source>
        <dbReference type="ARBA" id="ARBA00004141"/>
    </source>
</evidence>
<dbReference type="OrthoDB" id="4525788at2759"/>
<dbReference type="EMBL" id="JFFI01001012">
    <property type="protein sequence ID" value="KXH64122.1"/>
    <property type="molecule type" value="Genomic_DNA"/>
</dbReference>
<comment type="subcellular location">
    <subcellularLocation>
        <location evidence="1">Membrane</location>
        <topology evidence="1">Multi-pass membrane protein</topology>
    </subcellularLocation>
</comment>
<dbReference type="InterPro" id="IPR049326">
    <property type="entry name" value="Rhodopsin_dom_fungi"/>
</dbReference>
<evidence type="ECO:0000256" key="5">
    <source>
        <dbReference type="ARBA" id="ARBA00038359"/>
    </source>
</evidence>
<accession>A0A135UUW0</accession>
<dbReference type="PANTHER" id="PTHR33048">
    <property type="entry name" value="PTH11-LIKE INTEGRAL MEMBRANE PROTEIN (AFU_ORTHOLOGUE AFUA_5G11245)"/>
    <property type="match status" value="1"/>
</dbReference>
<feature type="transmembrane region" description="Helical" evidence="7">
    <location>
        <begin position="97"/>
        <end position="117"/>
    </location>
</feature>
<feature type="domain" description="Rhodopsin" evidence="8">
    <location>
        <begin position="51"/>
        <end position="159"/>
    </location>
</feature>
<evidence type="ECO:0000259" key="8">
    <source>
        <dbReference type="Pfam" id="PF20684"/>
    </source>
</evidence>
<organism evidence="9 10">
    <name type="scientific">Colletotrichum salicis</name>
    <dbReference type="NCBI Taxonomy" id="1209931"/>
    <lineage>
        <taxon>Eukaryota</taxon>
        <taxon>Fungi</taxon>
        <taxon>Dikarya</taxon>
        <taxon>Ascomycota</taxon>
        <taxon>Pezizomycotina</taxon>
        <taxon>Sordariomycetes</taxon>
        <taxon>Hypocreomycetidae</taxon>
        <taxon>Glomerellales</taxon>
        <taxon>Glomerellaceae</taxon>
        <taxon>Colletotrichum</taxon>
        <taxon>Colletotrichum acutatum species complex</taxon>
    </lineage>
</organism>
<dbReference type="PANTHER" id="PTHR33048:SF124">
    <property type="entry name" value="INTEGRAL MEMBRANE PROTEIN"/>
    <property type="match status" value="1"/>
</dbReference>
<comment type="similarity">
    <text evidence="5">Belongs to the SAT4 family.</text>
</comment>
<evidence type="ECO:0000313" key="10">
    <source>
        <dbReference type="Proteomes" id="UP000070121"/>
    </source>
</evidence>
<dbReference type="InterPro" id="IPR052337">
    <property type="entry name" value="SAT4-like"/>
</dbReference>
<evidence type="ECO:0000256" key="2">
    <source>
        <dbReference type="ARBA" id="ARBA00022692"/>
    </source>
</evidence>
<dbReference type="AlphaFoldDB" id="A0A135UUW0"/>
<comment type="caution">
    <text evidence="9">The sequence shown here is derived from an EMBL/GenBank/DDBJ whole genome shotgun (WGS) entry which is preliminary data.</text>
</comment>
<evidence type="ECO:0000313" key="9">
    <source>
        <dbReference type="EMBL" id="KXH64122.1"/>
    </source>
</evidence>
<evidence type="ECO:0000256" key="6">
    <source>
        <dbReference type="SAM" id="MobiDB-lite"/>
    </source>
</evidence>
<feature type="transmembrane region" description="Helical" evidence="7">
    <location>
        <begin position="20"/>
        <end position="40"/>
    </location>
</feature>
<keyword evidence="3 7" id="KW-1133">Transmembrane helix</keyword>
<gene>
    <name evidence="9" type="ORF">CSAL01_10897</name>
</gene>
<reference evidence="9 10" key="1">
    <citation type="submission" date="2014-02" db="EMBL/GenBank/DDBJ databases">
        <title>The genome sequence of Colletotrichum salicis CBS 607.94.</title>
        <authorList>
            <person name="Baroncelli R."/>
            <person name="Thon M.R."/>
        </authorList>
    </citation>
    <scope>NUCLEOTIDE SEQUENCE [LARGE SCALE GENOMIC DNA]</scope>
    <source>
        <strain evidence="9 10">CBS 607.94</strain>
    </source>
</reference>
<evidence type="ECO:0000256" key="4">
    <source>
        <dbReference type="ARBA" id="ARBA00023136"/>
    </source>
</evidence>
<protein>
    <submittedName>
        <fullName evidence="9">Integral membrane protein</fullName>
    </submittedName>
</protein>
<sequence>MATVANIVYMAELPNGEARFAAGTVGIVIDLGVASHFWQVTYADYNPGFLITAQCVDKETIYMIISITNIVMDMVILLLPLKIVIPLQMARRQKASFILLFTTGTFVCASAIKRTIILPPLLKSADYNWDVAEQFNWSFLKANAGIVCASVPGLKPFFVRYLPSFISSRITGSNDKSGKKSLPYSTVIENNRKRRNLQSESYELQSHDDLPEGSSGKAGSSDDEAKLWSGRRYRKDIVSERETIIESEPKHHKRMCGGISHTANVVGSGGIEPASLAGRNDGRCTPSTAARIQVTHETKVSYDSQIQLATWSRELFCNYFATLT</sequence>
<dbReference type="Pfam" id="PF20684">
    <property type="entry name" value="Fung_rhodopsin"/>
    <property type="match status" value="1"/>
</dbReference>
<dbReference type="Proteomes" id="UP000070121">
    <property type="component" value="Unassembled WGS sequence"/>
</dbReference>
<dbReference type="GO" id="GO:0016020">
    <property type="term" value="C:membrane"/>
    <property type="evidence" value="ECO:0007669"/>
    <property type="project" value="UniProtKB-SubCell"/>
</dbReference>
<feature type="region of interest" description="Disordered" evidence="6">
    <location>
        <begin position="195"/>
        <end position="225"/>
    </location>
</feature>
<evidence type="ECO:0000256" key="7">
    <source>
        <dbReference type="SAM" id="Phobius"/>
    </source>
</evidence>
<keyword evidence="2 7" id="KW-0812">Transmembrane</keyword>
<keyword evidence="10" id="KW-1185">Reference proteome</keyword>
<evidence type="ECO:0000256" key="3">
    <source>
        <dbReference type="ARBA" id="ARBA00022989"/>
    </source>
</evidence>
<feature type="transmembrane region" description="Helical" evidence="7">
    <location>
        <begin position="60"/>
        <end position="85"/>
    </location>
</feature>
<name>A0A135UUW0_9PEZI</name>
<keyword evidence="4 7" id="KW-0472">Membrane</keyword>